<dbReference type="AlphaFoldDB" id="A0A9D1HDL3"/>
<dbReference type="GO" id="GO:0005886">
    <property type="term" value="C:plasma membrane"/>
    <property type="evidence" value="ECO:0007669"/>
    <property type="project" value="UniProtKB-SubCell"/>
</dbReference>
<dbReference type="SMART" id="SM00155">
    <property type="entry name" value="PLDc"/>
    <property type="match status" value="2"/>
</dbReference>
<dbReference type="InterPro" id="IPR001736">
    <property type="entry name" value="PLipase_D/transphosphatidylase"/>
</dbReference>
<dbReference type="EC" id="2.7.8.-" evidence="12"/>
<evidence type="ECO:0000256" key="7">
    <source>
        <dbReference type="ARBA" id="ARBA00022989"/>
    </source>
</evidence>
<gene>
    <name evidence="15" type="primary">cls</name>
    <name evidence="15" type="ORF">IAD12_06845</name>
</gene>
<evidence type="ECO:0000259" key="14">
    <source>
        <dbReference type="PROSITE" id="PS50035"/>
    </source>
</evidence>
<dbReference type="CDD" id="cd09154">
    <property type="entry name" value="PLDc_SMU_988_like_1"/>
    <property type="match status" value="1"/>
</dbReference>
<name>A0A9D1HDL3_9FIRM</name>
<feature type="transmembrane region" description="Helical" evidence="13">
    <location>
        <begin position="42"/>
        <end position="59"/>
    </location>
</feature>
<evidence type="ECO:0000256" key="2">
    <source>
        <dbReference type="ARBA" id="ARBA00022475"/>
    </source>
</evidence>
<accession>A0A9D1HDL3</accession>
<protein>
    <recommendedName>
        <fullName evidence="12">Cardiolipin synthase</fullName>
        <ecNumber evidence="12">2.7.8.-</ecNumber>
    </recommendedName>
</protein>
<reference evidence="15" key="1">
    <citation type="submission" date="2020-10" db="EMBL/GenBank/DDBJ databases">
        <authorList>
            <person name="Gilroy R."/>
        </authorList>
    </citation>
    <scope>NUCLEOTIDE SEQUENCE</scope>
    <source>
        <strain evidence="15">CHK176-22527</strain>
    </source>
</reference>
<keyword evidence="7 13" id="KW-1133">Transmembrane helix</keyword>
<evidence type="ECO:0000313" key="15">
    <source>
        <dbReference type="EMBL" id="HIT99953.1"/>
    </source>
</evidence>
<proteinExistence type="predicted"/>
<dbReference type="Gene3D" id="3.30.870.10">
    <property type="entry name" value="Endonuclease Chain A"/>
    <property type="match status" value="2"/>
</dbReference>
<feature type="transmembrane region" description="Helical" evidence="13">
    <location>
        <begin position="12"/>
        <end position="36"/>
    </location>
</feature>
<feature type="domain" description="PLD phosphodiesterase" evidence="14">
    <location>
        <begin position="428"/>
        <end position="455"/>
    </location>
</feature>
<keyword evidence="11" id="KW-1208">Phospholipid metabolism</keyword>
<keyword evidence="9 13" id="KW-0472">Membrane</keyword>
<evidence type="ECO:0000256" key="9">
    <source>
        <dbReference type="ARBA" id="ARBA00023136"/>
    </source>
</evidence>
<keyword evidence="3" id="KW-0444">Lipid biosynthesis</keyword>
<dbReference type="InterPro" id="IPR025202">
    <property type="entry name" value="PLD-like_dom"/>
</dbReference>
<dbReference type="Pfam" id="PF13396">
    <property type="entry name" value="PLDc_N"/>
    <property type="match status" value="1"/>
</dbReference>
<comment type="caution">
    <text evidence="15">The sequence shown here is derived from an EMBL/GenBank/DDBJ whole genome shotgun (WGS) entry which is preliminary data.</text>
</comment>
<dbReference type="SUPFAM" id="SSF56024">
    <property type="entry name" value="Phospholipase D/nuclease"/>
    <property type="match status" value="2"/>
</dbReference>
<organism evidence="15 16">
    <name type="scientific">Candidatus Allocopromorpha excrementavium</name>
    <dbReference type="NCBI Taxonomy" id="2840741"/>
    <lineage>
        <taxon>Bacteria</taxon>
        <taxon>Bacillati</taxon>
        <taxon>Bacillota</taxon>
        <taxon>Clostridia</taxon>
        <taxon>Eubacteriales</taxon>
        <taxon>Eubacteriaceae</taxon>
        <taxon>Eubacteriaceae incertae sedis</taxon>
        <taxon>Candidatus Allocopromorpha</taxon>
    </lineage>
</organism>
<comment type="subcellular location">
    <subcellularLocation>
        <location evidence="1">Cell membrane</location>
        <topology evidence="1">Multi-pass membrane protein</topology>
    </subcellularLocation>
</comment>
<reference evidence="15" key="2">
    <citation type="journal article" date="2021" name="PeerJ">
        <title>Extensive microbial diversity within the chicken gut microbiome revealed by metagenomics and culture.</title>
        <authorList>
            <person name="Gilroy R."/>
            <person name="Ravi A."/>
            <person name="Getino M."/>
            <person name="Pursley I."/>
            <person name="Horton D.L."/>
            <person name="Alikhan N.F."/>
            <person name="Baker D."/>
            <person name="Gharbi K."/>
            <person name="Hall N."/>
            <person name="Watson M."/>
            <person name="Adriaenssens E.M."/>
            <person name="Foster-Nyarko E."/>
            <person name="Jarju S."/>
            <person name="Secka A."/>
            <person name="Antonio M."/>
            <person name="Oren A."/>
            <person name="Chaudhuri R.R."/>
            <person name="La Ragione R."/>
            <person name="Hildebrand F."/>
            <person name="Pallen M.J."/>
        </authorList>
    </citation>
    <scope>NUCLEOTIDE SEQUENCE</scope>
    <source>
        <strain evidence="15">CHK176-22527</strain>
    </source>
</reference>
<evidence type="ECO:0000256" key="5">
    <source>
        <dbReference type="ARBA" id="ARBA00022692"/>
    </source>
</evidence>
<keyword evidence="10" id="KW-0594">Phospholipid biosynthesis</keyword>
<evidence type="ECO:0000313" key="16">
    <source>
        <dbReference type="Proteomes" id="UP000824159"/>
    </source>
</evidence>
<dbReference type="Proteomes" id="UP000824159">
    <property type="component" value="Unassembled WGS sequence"/>
</dbReference>
<evidence type="ECO:0000256" key="1">
    <source>
        <dbReference type="ARBA" id="ARBA00004651"/>
    </source>
</evidence>
<keyword evidence="2" id="KW-1003">Cell membrane</keyword>
<dbReference type="GO" id="GO:0032049">
    <property type="term" value="P:cardiolipin biosynthetic process"/>
    <property type="evidence" value="ECO:0007669"/>
    <property type="project" value="UniProtKB-UniRule"/>
</dbReference>
<dbReference type="InterPro" id="IPR022924">
    <property type="entry name" value="Cardiolipin_synthase"/>
</dbReference>
<evidence type="ECO:0000256" key="6">
    <source>
        <dbReference type="ARBA" id="ARBA00022737"/>
    </source>
</evidence>
<dbReference type="Pfam" id="PF13091">
    <property type="entry name" value="PLDc_2"/>
    <property type="match status" value="2"/>
</dbReference>
<evidence type="ECO:0000256" key="10">
    <source>
        <dbReference type="ARBA" id="ARBA00023209"/>
    </source>
</evidence>
<keyword evidence="8" id="KW-0443">Lipid metabolism</keyword>
<dbReference type="InterPro" id="IPR027379">
    <property type="entry name" value="CLS_N"/>
</dbReference>
<dbReference type="PANTHER" id="PTHR21248:SF22">
    <property type="entry name" value="PHOSPHOLIPASE D"/>
    <property type="match status" value="1"/>
</dbReference>
<dbReference type="GO" id="GO:0008808">
    <property type="term" value="F:cardiolipin synthase activity"/>
    <property type="evidence" value="ECO:0007669"/>
    <property type="project" value="UniProtKB-UniRule"/>
</dbReference>
<feature type="domain" description="PLD phosphodiesterase" evidence="14">
    <location>
        <begin position="247"/>
        <end position="274"/>
    </location>
</feature>
<dbReference type="CDD" id="cd09160">
    <property type="entry name" value="PLDc_SMU_988_like_2"/>
    <property type="match status" value="1"/>
</dbReference>
<dbReference type="PROSITE" id="PS50035">
    <property type="entry name" value="PLD"/>
    <property type="match status" value="2"/>
</dbReference>
<keyword evidence="6" id="KW-0677">Repeat</keyword>
<keyword evidence="5 13" id="KW-0812">Transmembrane</keyword>
<evidence type="ECO:0000256" key="3">
    <source>
        <dbReference type="ARBA" id="ARBA00022516"/>
    </source>
</evidence>
<feature type="transmembrane region" description="Helical" evidence="13">
    <location>
        <begin position="71"/>
        <end position="89"/>
    </location>
</feature>
<evidence type="ECO:0000256" key="11">
    <source>
        <dbReference type="ARBA" id="ARBA00023264"/>
    </source>
</evidence>
<keyword evidence="4" id="KW-0808">Transferase</keyword>
<evidence type="ECO:0000256" key="13">
    <source>
        <dbReference type="SAM" id="Phobius"/>
    </source>
</evidence>
<evidence type="ECO:0000256" key="8">
    <source>
        <dbReference type="ARBA" id="ARBA00023098"/>
    </source>
</evidence>
<sequence length="515" mass="60202">MERMRKFWKLIFGRTGILIFLMLIQAVILFGGFAILDNSTWMVNYIISILAIIILIYILNAQQNSSFKLMWIILILLVPIVGVVFYLYTKMQPGTAFISKRVSELIEEESKYLEPDEDTINSIRSESKQEYGFVKYLYRKGKYPVYNGASVKYFPLGEDKFEELVYQLEKAEKFIFLEYFIVDKGYMWNRILRILARKAREGVEVRFMYDGTCTLSLLPKNYPERMKSFGIKCKVFSPMKPFLTTHQNNRDHRKIVVIDGNTAFTGGINIADEYINRKERFGHWKDTAIMVQGTAVDSFTLMFLQMWNIDEKHKENYDRYMQKYAVSEAGMRKGGYIAPYGDSPFDDEDVGEKVYLDILNRAKDYVHIMTPYLILDEELVNSLIFAAQRGVDVKLILPHIPDKKYAYMLARTYYEQLIRQGVEIYEYIPGFVHAKVFTCDDERAVVGTINLDYRSLYLHFECAAYIWKNPVISDIEVDFDNTLRQCKKITVTDCQEYSLLCKIAGRILRLVAPLM</sequence>
<dbReference type="EMBL" id="DVLX01000084">
    <property type="protein sequence ID" value="HIT99953.1"/>
    <property type="molecule type" value="Genomic_DNA"/>
</dbReference>
<dbReference type="PANTHER" id="PTHR21248">
    <property type="entry name" value="CARDIOLIPIN SYNTHASE"/>
    <property type="match status" value="1"/>
</dbReference>
<evidence type="ECO:0000256" key="4">
    <source>
        <dbReference type="ARBA" id="ARBA00022679"/>
    </source>
</evidence>
<dbReference type="NCBIfam" id="TIGR04265">
    <property type="entry name" value="bac_cardiolipin"/>
    <property type="match status" value="1"/>
</dbReference>
<evidence type="ECO:0000256" key="12">
    <source>
        <dbReference type="NCBIfam" id="TIGR04265"/>
    </source>
</evidence>